<protein>
    <submittedName>
        <fullName evidence="1">Uncharacterized protein</fullName>
    </submittedName>
</protein>
<comment type="caution">
    <text evidence="1">The sequence shown here is derived from an EMBL/GenBank/DDBJ whole genome shotgun (WGS) entry which is preliminary data.</text>
</comment>
<accession>A0A2U1KG49</accession>
<evidence type="ECO:0000313" key="1">
    <source>
        <dbReference type="EMBL" id="PWA35688.1"/>
    </source>
</evidence>
<reference evidence="1 2" key="1">
    <citation type="journal article" date="2018" name="Mol. Plant">
        <title>The genome of Artemisia annua provides insight into the evolution of Asteraceae family and artemisinin biosynthesis.</title>
        <authorList>
            <person name="Shen Q."/>
            <person name="Zhang L."/>
            <person name="Liao Z."/>
            <person name="Wang S."/>
            <person name="Yan T."/>
            <person name="Shi P."/>
            <person name="Liu M."/>
            <person name="Fu X."/>
            <person name="Pan Q."/>
            <person name="Wang Y."/>
            <person name="Lv Z."/>
            <person name="Lu X."/>
            <person name="Zhang F."/>
            <person name="Jiang W."/>
            <person name="Ma Y."/>
            <person name="Chen M."/>
            <person name="Hao X."/>
            <person name="Li L."/>
            <person name="Tang Y."/>
            <person name="Lv G."/>
            <person name="Zhou Y."/>
            <person name="Sun X."/>
            <person name="Brodelius P.E."/>
            <person name="Rose J.K.C."/>
            <person name="Tang K."/>
        </authorList>
    </citation>
    <scope>NUCLEOTIDE SEQUENCE [LARGE SCALE GENOMIC DNA]</scope>
    <source>
        <strain evidence="2">cv. Huhao1</strain>
        <tissue evidence="1">Leaf</tissue>
    </source>
</reference>
<organism evidence="1 2">
    <name type="scientific">Artemisia annua</name>
    <name type="common">Sweet wormwood</name>
    <dbReference type="NCBI Taxonomy" id="35608"/>
    <lineage>
        <taxon>Eukaryota</taxon>
        <taxon>Viridiplantae</taxon>
        <taxon>Streptophyta</taxon>
        <taxon>Embryophyta</taxon>
        <taxon>Tracheophyta</taxon>
        <taxon>Spermatophyta</taxon>
        <taxon>Magnoliopsida</taxon>
        <taxon>eudicotyledons</taxon>
        <taxon>Gunneridae</taxon>
        <taxon>Pentapetalae</taxon>
        <taxon>asterids</taxon>
        <taxon>campanulids</taxon>
        <taxon>Asterales</taxon>
        <taxon>Asteraceae</taxon>
        <taxon>Asteroideae</taxon>
        <taxon>Anthemideae</taxon>
        <taxon>Artemisiinae</taxon>
        <taxon>Artemisia</taxon>
    </lineage>
</organism>
<proteinExistence type="predicted"/>
<keyword evidence="2" id="KW-1185">Reference proteome</keyword>
<evidence type="ECO:0000313" key="2">
    <source>
        <dbReference type="Proteomes" id="UP000245207"/>
    </source>
</evidence>
<dbReference type="AlphaFoldDB" id="A0A2U1KG49"/>
<gene>
    <name evidence="1" type="ORF">CTI12_AA607160</name>
</gene>
<dbReference type="EMBL" id="PKPP01019572">
    <property type="protein sequence ID" value="PWA35688.1"/>
    <property type="molecule type" value="Genomic_DNA"/>
</dbReference>
<dbReference type="Proteomes" id="UP000245207">
    <property type="component" value="Unassembled WGS sequence"/>
</dbReference>
<sequence>MESVNEASQLLERKFITINGVKVKVTEQEGSEVWEGKHKLVIRNMDYRSIRRERVKG</sequence>
<name>A0A2U1KG49_ARTAN</name>